<accession>A0A098EN25</accession>
<dbReference type="PANTHER" id="PTHR43157">
    <property type="entry name" value="PHOSPHATIDYLINOSITOL-GLYCAN BIOSYNTHESIS CLASS F PROTEIN-RELATED"/>
    <property type="match status" value="1"/>
</dbReference>
<dbReference type="AlphaFoldDB" id="A0A098EN25"/>
<name>A0A098EN25_9BACL</name>
<evidence type="ECO:0000256" key="1">
    <source>
        <dbReference type="ARBA" id="ARBA00023002"/>
    </source>
</evidence>
<dbReference type="InterPro" id="IPR036291">
    <property type="entry name" value="NAD(P)-bd_dom_sf"/>
</dbReference>
<protein>
    <submittedName>
        <fullName evidence="2">Fatty acyl-CoA reductase</fullName>
    </submittedName>
</protein>
<evidence type="ECO:0000313" key="3">
    <source>
        <dbReference type="Proteomes" id="UP000043699"/>
    </source>
</evidence>
<dbReference type="NCBIfam" id="NF004846">
    <property type="entry name" value="PRK06197.1"/>
    <property type="match status" value="1"/>
</dbReference>
<dbReference type="NCBIfam" id="NF004513">
    <property type="entry name" value="PRK05854.1"/>
    <property type="match status" value="1"/>
</dbReference>
<reference evidence="2 3" key="1">
    <citation type="submission" date="2014-09" db="EMBL/GenBank/DDBJ databases">
        <authorList>
            <person name="Urmite Genomes Urmite Genomes"/>
        </authorList>
    </citation>
    <scope>NUCLEOTIDE SEQUENCE [LARGE SCALE GENOMIC DNA]</scope>
    <source>
        <strain evidence="2 3">ES2</strain>
    </source>
</reference>
<dbReference type="Proteomes" id="UP000043699">
    <property type="component" value="Unassembled WGS sequence"/>
</dbReference>
<dbReference type="CDD" id="cd05327">
    <property type="entry name" value="retinol-DH_like_SDR_c_like"/>
    <property type="match status" value="1"/>
</dbReference>
<sequence>MALKHLKGKTAIITGANSGIGLEAMKVFINEGAAVIMAVRNEEKAQAEKNTILAGHPEAKIDIMHLDLADLSSVRTFAEEVKAKLPILDLLINNAGVMTPPYSKTKDGFEMQFGGNHLGHFALTGLLLPLLLQTEGSRVVSLSSLAHKGAAIDFDNLDGSKGYKAMKFYGQSKLANLLFAQELDKRLKQHGLPTISLACHPGISATNLFKFGKSDAPGWMKTLMHRFLQPPAMGALPTVYAAVNPDLKGGEYIGPEGKGQRKGYPAIDTPHASANNEAVSAKLWDVSEQLTGVTFSFSTSE</sequence>
<proteinExistence type="predicted"/>
<dbReference type="Gene3D" id="3.40.50.720">
    <property type="entry name" value="NAD(P)-binding Rossmann-like Domain"/>
    <property type="match status" value="1"/>
</dbReference>
<dbReference type="OrthoDB" id="9809821at2"/>
<gene>
    <name evidence="2" type="primary">acr1_1</name>
    <name evidence="2" type="ORF">BN1080_02698</name>
</gene>
<evidence type="ECO:0000313" key="2">
    <source>
        <dbReference type="EMBL" id="CEG23694.1"/>
    </source>
</evidence>
<dbReference type="PANTHER" id="PTHR43157:SF31">
    <property type="entry name" value="PHOSPHATIDYLINOSITOL-GLYCAN BIOSYNTHESIS CLASS F PROTEIN"/>
    <property type="match status" value="1"/>
</dbReference>
<organism evidence="2 3">
    <name type="scientific">Planococcus massiliensis</name>
    <dbReference type="NCBI Taxonomy" id="1499687"/>
    <lineage>
        <taxon>Bacteria</taxon>
        <taxon>Bacillati</taxon>
        <taxon>Bacillota</taxon>
        <taxon>Bacilli</taxon>
        <taxon>Bacillales</taxon>
        <taxon>Caryophanaceae</taxon>
        <taxon>Planococcus</taxon>
    </lineage>
</organism>
<dbReference type="GO" id="GO:0016491">
    <property type="term" value="F:oxidoreductase activity"/>
    <property type="evidence" value="ECO:0007669"/>
    <property type="project" value="UniProtKB-KW"/>
</dbReference>
<dbReference type="PRINTS" id="PR00081">
    <property type="entry name" value="GDHRDH"/>
</dbReference>
<dbReference type="RefSeq" id="WP_052652589.1">
    <property type="nucleotide sequence ID" value="NZ_CCXS01000001.1"/>
</dbReference>
<dbReference type="STRING" id="1499687.BN1080_02698"/>
<keyword evidence="1" id="KW-0560">Oxidoreductase</keyword>
<dbReference type="SUPFAM" id="SSF51735">
    <property type="entry name" value="NAD(P)-binding Rossmann-fold domains"/>
    <property type="match status" value="1"/>
</dbReference>
<dbReference type="EMBL" id="CCXS01000001">
    <property type="protein sequence ID" value="CEG23694.1"/>
    <property type="molecule type" value="Genomic_DNA"/>
</dbReference>
<dbReference type="InterPro" id="IPR002347">
    <property type="entry name" value="SDR_fam"/>
</dbReference>
<keyword evidence="3" id="KW-1185">Reference proteome</keyword>
<dbReference type="Pfam" id="PF00106">
    <property type="entry name" value="adh_short"/>
    <property type="match status" value="1"/>
</dbReference>